<dbReference type="RefSeq" id="WP_071783280.1">
    <property type="nucleotide sequence ID" value="NZ_BRLH01000003.1"/>
</dbReference>
<gene>
    <name evidence="2" type="ORF">SOASR030_17200</name>
</gene>
<protein>
    <submittedName>
        <fullName evidence="2">Uncharacterized protein</fullName>
    </submittedName>
</protein>
<dbReference type="InterPro" id="IPR009956">
    <property type="entry name" value="Post-segregation_anti-tox_CcdA"/>
</dbReference>
<sequence>MNPPESLNETLSTAVNQYRCERWQEENREGIEAMNVFVERNGSFTDDENFQVL</sequence>
<dbReference type="Proteomes" id="UP001058124">
    <property type="component" value="Unassembled WGS sequence"/>
</dbReference>
<organism evidence="2 3">
    <name type="scientific">Leminorella grimontii</name>
    <dbReference type="NCBI Taxonomy" id="82981"/>
    <lineage>
        <taxon>Bacteria</taxon>
        <taxon>Pseudomonadati</taxon>
        <taxon>Pseudomonadota</taxon>
        <taxon>Gammaproteobacteria</taxon>
        <taxon>Enterobacterales</taxon>
        <taxon>Budviciaceae</taxon>
        <taxon>Leminorella</taxon>
    </lineage>
</organism>
<evidence type="ECO:0000256" key="1">
    <source>
        <dbReference type="ARBA" id="ARBA00022649"/>
    </source>
</evidence>
<dbReference type="AlphaFoldDB" id="A0AAV5N265"/>
<name>A0AAV5N265_9GAMM</name>
<evidence type="ECO:0000313" key="2">
    <source>
        <dbReference type="EMBL" id="GKX55608.1"/>
    </source>
</evidence>
<proteinExistence type="predicted"/>
<comment type="caution">
    <text evidence="2">The sequence shown here is derived from an EMBL/GenBank/DDBJ whole genome shotgun (WGS) entry which is preliminary data.</text>
</comment>
<accession>A0AAV5N265</accession>
<reference evidence="2" key="1">
    <citation type="submission" date="2022-06" db="EMBL/GenBank/DDBJ databases">
        <title>Draft genome sequences of Leminorella grimontii str. JCM5902.</title>
        <authorList>
            <person name="Wakabayashi Y."/>
            <person name="Kojima K."/>
        </authorList>
    </citation>
    <scope>NUCLEOTIDE SEQUENCE</scope>
    <source>
        <strain evidence="2">JCM 5902</strain>
    </source>
</reference>
<keyword evidence="3" id="KW-1185">Reference proteome</keyword>
<keyword evidence="1" id="KW-1277">Toxin-antitoxin system</keyword>
<dbReference type="Pfam" id="PF07362">
    <property type="entry name" value="CcdA"/>
    <property type="match status" value="1"/>
</dbReference>
<dbReference type="EMBL" id="BRLH01000003">
    <property type="protein sequence ID" value="GKX55608.1"/>
    <property type="molecule type" value="Genomic_DNA"/>
</dbReference>
<evidence type="ECO:0000313" key="3">
    <source>
        <dbReference type="Proteomes" id="UP001058124"/>
    </source>
</evidence>